<evidence type="ECO:0000313" key="2">
    <source>
        <dbReference type="EMBL" id="BDR60118.1"/>
    </source>
</evidence>
<proteinExistence type="predicted"/>
<name>A0ABN6SKH0_9LACO</name>
<keyword evidence="1" id="KW-0812">Transmembrane</keyword>
<feature type="transmembrane region" description="Helical" evidence="1">
    <location>
        <begin position="216"/>
        <end position="239"/>
    </location>
</feature>
<sequence>MATQKGNIKYYQKELKKGKVEKKNKQQLHKDLKENQTLARENQTLIKALETKDWQRAYAILIKQEKFWLNDAKRNNGSDYSLALLKRDLCQLQLLAKQHLAMENEHFPIQGGFFVLFMMQEVLPPLTILAAIFILTKLYSAGYYERMRLGNLLPQKQLVFTEFTTGLMITFAYFLLIFLLVFLLPSIFFGTGNLNYPITGMNPGAKEYTFTPMYQLFLPILGIAFLSFAFITGAVLLIVQLLKNRLLALFAAVLLLGGGMVLPQYVVAVRNLAQFLPMSYFFALQPVDGMFGISNAYVFTDESQLVTYPQVNFSNGLIVLIIGTAVLLFLNQLLAKRIQAGRKIK</sequence>
<feature type="transmembrane region" description="Helical" evidence="1">
    <location>
        <begin position="165"/>
        <end position="188"/>
    </location>
</feature>
<organism evidence="2 3">
    <name type="scientific">Lactobacillus xylocopicola</name>
    <dbReference type="NCBI Taxonomy" id="2976676"/>
    <lineage>
        <taxon>Bacteria</taxon>
        <taxon>Bacillati</taxon>
        <taxon>Bacillota</taxon>
        <taxon>Bacilli</taxon>
        <taxon>Lactobacillales</taxon>
        <taxon>Lactobacillaceae</taxon>
        <taxon>Lactobacillus</taxon>
    </lineage>
</organism>
<dbReference type="EMBL" id="AP026803">
    <property type="protein sequence ID" value="BDR60118.1"/>
    <property type="molecule type" value="Genomic_DNA"/>
</dbReference>
<feature type="transmembrane region" description="Helical" evidence="1">
    <location>
        <begin position="246"/>
        <end position="267"/>
    </location>
</feature>
<evidence type="ECO:0000313" key="3">
    <source>
        <dbReference type="Proteomes" id="UP001321741"/>
    </source>
</evidence>
<dbReference type="Proteomes" id="UP001321741">
    <property type="component" value="Chromosome"/>
</dbReference>
<reference evidence="2 3" key="1">
    <citation type="journal article" date="2023" name="Microbiol. Spectr.">
        <title>Symbiosis of Carpenter Bees with Uncharacterized Lactic Acid Bacteria Showing NAD Auxotrophy.</title>
        <authorList>
            <person name="Kawasaki S."/>
            <person name="Ozawa K."/>
            <person name="Mori T."/>
            <person name="Yamamoto A."/>
            <person name="Ito M."/>
            <person name="Ohkuma M."/>
            <person name="Sakamoto M."/>
            <person name="Matsutani M."/>
        </authorList>
    </citation>
    <scope>NUCLEOTIDE SEQUENCE [LARGE SCALE GENOMIC DNA]</scope>
    <source>
        <strain evidence="2 3">Kim32-2</strain>
    </source>
</reference>
<evidence type="ECO:0000256" key="1">
    <source>
        <dbReference type="SAM" id="Phobius"/>
    </source>
</evidence>
<accession>A0ABN6SKH0</accession>
<gene>
    <name evidence="2" type="ORF">KIM322_03790</name>
</gene>
<keyword evidence="1" id="KW-0472">Membrane</keyword>
<feature type="transmembrane region" description="Helical" evidence="1">
    <location>
        <begin position="313"/>
        <end position="335"/>
    </location>
</feature>
<protein>
    <recommendedName>
        <fullName evidence="4">ABC transporter permease</fullName>
    </recommendedName>
</protein>
<keyword evidence="3" id="KW-1185">Reference proteome</keyword>
<evidence type="ECO:0008006" key="4">
    <source>
        <dbReference type="Google" id="ProtNLM"/>
    </source>
</evidence>
<feature type="transmembrane region" description="Helical" evidence="1">
    <location>
        <begin position="122"/>
        <end position="144"/>
    </location>
</feature>
<keyword evidence="1" id="KW-1133">Transmembrane helix</keyword>